<reference evidence="1 2" key="1">
    <citation type="submission" date="2019-06" db="EMBL/GenBank/DDBJ databases">
        <title>Whole genome sequence for Rhodospirillaceae sp. R148.</title>
        <authorList>
            <person name="Wang G."/>
        </authorList>
    </citation>
    <scope>NUCLEOTIDE SEQUENCE [LARGE SCALE GENOMIC DNA]</scope>
    <source>
        <strain evidence="1 2">R148</strain>
    </source>
</reference>
<sequence length="84" mass="9340">MNRREFLIGTAIASATVAVPFVPSIADVPKEALVTVSIDKMTDGRSWITVRGPDKDLILFAPYHAAEHKHIVDSWMRYSWVTAA</sequence>
<comment type="caution">
    <text evidence="1">The sequence shown here is derived from an EMBL/GenBank/DDBJ whole genome shotgun (WGS) entry which is preliminary data.</text>
</comment>
<organism evidence="1 2">
    <name type="scientific">Denitrobaculum tricleocarpae</name>
    <dbReference type="NCBI Taxonomy" id="2591009"/>
    <lineage>
        <taxon>Bacteria</taxon>
        <taxon>Pseudomonadati</taxon>
        <taxon>Pseudomonadota</taxon>
        <taxon>Alphaproteobacteria</taxon>
        <taxon>Rhodospirillales</taxon>
        <taxon>Rhodospirillaceae</taxon>
        <taxon>Denitrobaculum</taxon>
    </lineage>
</organism>
<keyword evidence="2" id="KW-1185">Reference proteome</keyword>
<proteinExistence type="predicted"/>
<gene>
    <name evidence="1" type="ORF">FKG95_09030</name>
</gene>
<evidence type="ECO:0000313" key="2">
    <source>
        <dbReference type="Proteomes" id="UP000315252"/>
    </source>
</evidence>
<dbReference type="EMBL" id="VHSH01000003">
    <property type="protein sequence ID" value="TQV80327.1"/>
    <property type="molecule type" value="Genomic_DNA"/>
</dbReference>
<protein>
    <recommendedName>
        <fullName evidence="3">Twin-arginine translocation signal domain-containing protein</fullName>
    </recommendedName>
</protein>
<accession>A0A545TSY7</accession>
<name>A0A545TSY7_9PROT</name>
<evidence type="ECO:0000313" key="1">
    <source>
        <dbReference type="EMBL" id="TQV80327.1"/>
    </source>
</evidence>
<dbReference type="Proteomes" id="UP000315252">
    <property type="component" value="Unassembled WGS sequence"/>
</dbReference>
<evidence type="ECO:0008006" key="3">
    <source>
        <dbReference type="Google" id="ProtNLM"/>
    </source>
</evidence>
<dbReference type="RefSeq" id="WP_142896040.1">
    <property type="nucleotide sequence ID" value="NZ_ML660054.1"/>
</dbReference>
<dbReference type="AlphaFoldDB" id="A0A545TSY7"/>